<evidence type="ECO:0000259" key="3">
    <source>
        <dbReference type="PROSITE" id="PS00036"/>
    </source>
</evidence>
<feature type="compositionally biased region" description="Polar residues" evidence="2">
    <location>
        <begin position="218"/>
        <end position="250"/>
    </location>
</feature>
<feature type="compositionally biased region" description="Low complexity" evidence="2">
    <location>
        <begin position="150"/>
        <end position="162"/>
    </location>
</feature>
<evidence type="ECO:0000256" key="2">
    <source>
        <dbReference type="SAM" id="MobiDB-lite"/>
    </source>
</evidence>
<keyword evidence="5" id="KW-1185">Reference proteome</keyword>
<dbReference type="OrthoDB" id="10453970at2759"/>
<dbReference type="EMBL" id="KV417273">
    <property type="protein sequence ID" value="KZO99135.1"/>
    <property type="molecule type" value="Genomic_DNA"/>
</dbReference>
<reference evidence="4 5" key="1">
    <citation type="journal article" date="2016" name="Mol. Biol. Evol.">
        <title>Comparative Genomics of Early-Diverging Mushroom-Forming Fungi Provides Insights into the Origins of Lignocellulose Decay Capabilities.</title>
        <authorList>
            <person name="Nagy L.G."/>
            <person name="Riley R."/>
            <person name="Tritt A."/>
            <person name="Adam C."/>
            <person name="Daum C."/>
            <person name="Floudas D."/>
            <person name="Sun H."/>
            <person name="Yadav J.S."/>
            <person name="Pangilinan J."/>
            <person name="Larsson K.H."/>
            <person name="Matsuura K."/>
            <person name="Barry K."/>
            <person name="Labutti K."/>
            <person name="Kuo R."/>
            <person name="Ohm R.A."/>
            <person name="Bhattacharya S.S."/>
            <person name="Shirouzu T."/>
            <person name="Yoshinaga Y."/>
            <person name="Martin F.M."/>
            <person name="Grigoriev I.V."/>
            <person name="Hibbett D.S."/>
        </authorList>
    </citation>
    <scope>NUCLEOTIDE SEQUENCE [LARGE SCALE GENOMIC DNA]</scope>
    <source>
        <strain evidence="4 5">TUFC12733</strain>
    </source>
</reference>
<keyword evidence="1" id="KW-0175">Coiled coil</keyword>
<feature type="region of interest" description="Disordered" evidence="2">
    <location>
        <begin position="117"/>
        <end position="356"/>
    </location>
</feature>
<feature type="compositionally biased region" description="Polar residues" evidence="2">
    <location>
        <begin position="301"/>
        <end position="317"/>
    </location>
</feature>
<feature type="compositionally biased region" description="Basic and acidic residues" evidence="2">
    <location>
        <begin position="17"/>
        <end position="26"/>
    </location>
</feature>
<proteinExistence type="predicted"/>
<evidence type="ECO:0000313" key="5">
    <source>
        <dbReference type="Proteomes" id="UP000076738"/>
    </source>
</evidence>
<feature type="compositionally biased region" description="Low complexity" evidence="2">
    <location>
        <begin position="1"/>
        <end position="16"/>
    </location>
</feature>
<dbReference type="PROSITE" id="PS00036">
    <property type="entry name" value="BZIP_BASIC"/>
    <property type="match status" value="1"/>
</dbReference>
<name>A0A167PUN2_CALVF</name>
<feature type="coiled-coil region" evidence="1">
    <location>
        <begin position="42"/>
        <end position="107"/>
    </location>
</feature>
<dbReference type="Proteomes" id="UP000076738">
    <property type="component" value="Unassembled WGS sequence"/>
</dbReference>
<feature type="compositionally biased region" description="Polar residues" evidence="2">
    <location>
        <begin position="259"/>
        <end position="292"/>
    </location>
</feature>
<feature type="compositionally biased region" description="Polar residues" evidence="2">
    <location>
        <begin position="179"/>
        <end position="189"/>
    </location>
</feature>
<sequence>MSYRSSGPPQDSPSPGDGRDRPERSRNAKAQAKHRAKRAAYVKGLEDDVGRLKAQLEAVMSRSGMSAMAGTSHGPMPMGSELESRRLQELEIELARVRSENAALRTQLERTGVSIPHMDMYGGVDRPHSGPYQQRPHVDMHGAYPHPPRSGSASSNSESSISPVVHQPAPPMLSRSHHQAGQVQPSQESMGPIARVSSPAVPGGLTSHLSTGPIRSPYPQSTLLPGQHNPQHPATNSRDPMTFSVQNYISPGSYPPTASRGQNLMTQDNYLGQSSSYPTSYDQQPQPQSWPTSYAVPGGSATPTPNASTYQFQAAFSQQQHPQQQHPQQQQQQQQHSRQPPPGGGGGGIVKWEGDV</sequence>
<evidence type="ECO:0000313" key="4">
    <source>
        <dbReference type="EMBL" id="KZO99135.1"/>
    </source>
</evidence>
<protein>
    <recommendedName>
        <fullName evidence="3">BZIP domain-containing protein</fullName>
    </recommendedName>
</protein>
<evidence type="ECO:0000256" key="1">
    <source>
        <dbReference type="SAM" id="Coils"/>
    </source>
</evidence>
<organism evidence="4 5">
    <name type="scientific">Calocera viscosa (strain TUFC12733)</name>
    <dbReference type="NCBI Taxonomy" id="1330018"/>
    <lineage>
        <taxon>Eukaryota</taxon>
        <taxon>Fungi</taxon>
        <taxon>Dikarya</taxon>
        <taxon>Basidiomycota</taxon>
        <taxon>Agaricomycotina</taxon>
        <taxon>Dacrymycetes</taxon>
        <taxon>Dacrymycetales</taxon>
        <taxon>Dacrymycetaceae</taxon>
        <taxon>Calocera</taxon>
    </lineage>
</organism>
<feature type="domain" description="BZIP" evidence="3">
    <location>
        <begin position="24"/>
        <end position="37"/>
    </location>
</feature>
<dbReference type="CDD" id="cd14688">
    <property type="entry name" value="bZIP_YAP"/>
    <property type="match status" value="1"/>
</dbReference>
<accession>A0A167PUN2</accession>
<dbReference type="AlphaFoldDB" id="A0A167PUN2"/>
<dbReference type="GO" id="GO:0003700">
    <property type="term" value="F:DNA-binding transcription factor activity"/>
    <property type="evidence" value="ECO:0007669"/>
    <property type="project" value="InterPro"/>
</dbReference>
<feature type="compositionally biased region" description="Low complexity" evidence="2">
    <location>
        <begin position="318"/>
        <end position="338"/>
    </location>
</feature>
<feature type="region of interest" description="Disordered" evidence="2">
    <location>
        <begin position="1"/>
        <end position="39"/>
    </location>
</feature>
<gene>
    <name evidence="4" type="ORF">CALVIDRAFT_403741</name>
</gene>
<dbReference type="InterPro" id="IPR004827">
    <property type="entry name" value="bZIP"/>
</dbReference>
<dbReference type="STRING" id="1330018.A0A167PUN2"/>